<dbReference type="WBParaSite" id="scaffold4054_cov147.g7556">
    <property type="protein sequence ID" value="scaffold4054_cov147.g7556"/>
    <property type="gene ID" value="scaffold4054_cov147.g7556"/>
</dbReference>
<dbReference type="Gene3D" id="3.40.50.2000">
    <property type="entry name" value="Glycogen Phosphorylase B"/>
    <property type="match status" value="1"/>
</dbReference>
<keyword evidence="10 16" id="KW-1133">Transmembrane helix</keyword>
<evidence type="ECO:0000259" key="18">
    <source>
        <dbReference type="PROSITE" id="PS50125"/>
    </source>
</evidence>
<evidence type="ECO:0000256" key="14">
    <source>
        <dbReference type="ARBA" id="ARBA00023293"/>
    </source>
</evidence>
<dbReference type="GO" id="GO:0001653">
    <property type="term" value="F:peptide receptor activity"/>
    <property type="evidence" value="ECO:0007669"/>
    <property type="project" value="TreeGrafter"/>
</dbReference>
<keyword evidence="8" id="KW-0732">Signal</keyword>
<evidence type="ECO:0000256" key="9">
    <source>
        <dbReference type="ARBA" id="ARBA00022741"/>
    </source>
</evidence>
<dbReference type="GO" id="GO:0004672">
    <property type="term" value="F:protein kinase activity"/>
    <property type="evidence" value="ECO:0007669"/>
    <property type="project" value="InterPro"/>
</dbReference>
<keyword evidence="13" id="KW-0456">Lyase</keyword>
<keyword evidence="15" id="KW-0175">Coiled coil</keyword>
<sequence length="1330" mass="151030">MNQTQLMLVGPKAVDIEKPPLWPSISTILTASGLSVQTLEVDESNGQSVDNAHNTLRSPVKMIAVDTSFSLLDSILDDIGVIDLGGSNAYMVLLICAYPLEDCIKDQTLRNSIASGGFAVITPYSSEWAQIRQNVYPKVMTGQQSTYFKMSNWPKYYRPTVILIKRRFDQLSFRLNDFLANCHCDQVSFWPIVVLIKCLFGKCHFDQITFENDKFSFQESFLATLAIYNACYGFCLGSSLTSTGSFASDPNNPAFVANLRGTSFQGIKKFFLPKRNFQFKGSFGQVNLTSWPAPLQNLAVYTLPSSGGQYSLIYTAISILSSSCGTFECFDIQLQTSPNISEDILWQKQRSSNIPSCIYSGGCSSLAPYFSAGAAIVLVAAAAGIVYTIQRKKRLDVFRMHWRIGRQQFKVIENKQAKGKATGIGQEGAWSKRRQLHAYALIDLDFQLDNTFRSAFLRDILKGVKYLHKSSVGYHGMLNLQNVLIDSNWVLKLTNFGIGNLLNRAIRREQLQLIELIPLNTYLTVAPENLIDISYGREYPNGTTIGDIYSMGMVMYHILFRLAPYERTTLSPKEVIDQVRQHNLKPILENTLPEEKPLVDAMEQCWQKNLDLRPRLRQLAQVVSTVFQASQGNLIDQMRRMNEKHALNLEKLVTQRNAELAQAREQTERLLNEMLPPSIAAQLKEHKSVEPRSYDSATVLFCQLVDFSTVLSKFPPDQVIDFLNQVFSTFDTIIRNHDAYKVETTGETYMVASGVPNENENRHVFEISEVAMEFREVSYTYKSINFPDWKLQLRIGYHCGPIAAGVIGIKAPRYCLFGDTVNFASRMQSNAAPNQIQMSESTALLLMGVSKYKLTKRGIVKVKGKGEHDSILLPKGVEEIFLRIENAPRVTALLNPKGKIQLTSNSQLWQENFWEPVEKTNGWLASLDLCRAVLKEHKNAFDKLVQREFAAVVIDDLYNPCALLHVGLQKSLFVYWSMTGLRTESAWANQSPSPPSYIPVPGTGLTDELGFWSRIYNLFAYLRELYIHQHLILRRMDKLFEKHYPNKVPESFAIERNASINFVNNPPIFDFARPYMPRVNFVGGLHCRNQSKNKWADTKLAQFINTSNEERGFILITGGFTIQWANAPKDVIVTEWLPQQQLLAHPKCKGHLSHGGLNSVIESVWHGTPIIGWPLTATAKDNLLRVTARQAGLMIEQKRPTEKQFLSAFKRIYIKFYKEEMLVFQDMLIDVPYTELNHSAFWVEFIVRHQEVPHARSGADDLNIFQYFLVDVTLFLIGCTLLSIWLLLNLLKLTVRFLCWTIIYLKCCVIPNKSKKSVIEKKDPIAKKKD</sequence>
<proteinExistence type="predicted"/>
<dbReference type="GO" id="GO:0004383">
    <property type="term" value="F:guanylate cyclase activity"/>
    <property type="evidence" value="ECO:0007669"/>
    <property type="project" value="UniProtKB-EC"/>
</dbReference>
<keyword evidence="9" id="KW-0547">Nucleotide-binding</keyword>
<dbReference type="GO" id="GO:0007606">
    <property type="term" value="P:sensory perception of chemical stimulus"/>
    <property type="evidence" value="ECO:0007669"/>
    <property type="project" value="UniProtKB-ARBA"/>
</dbReference>
<evidence type="ECO:0000256" key="6">
    <source>
        <dbReference type="ARBA" id="ARBA00022679"/>
    </source>
</evidence>
<name>A0A915MLV9_MELJA</name>
<dbReference type="Gene3D" id="3.30.70.1230">
    <property type="entry name" value="Nucleotide cyclase"/>
    <property type="match status" value="1"/>
</dbReference>
<protein>
    <recommendedName>
        <fullName evidence="4">guanylate cyclase</fullName>
        <ecNumber evidence="4">4.6.1.2</ecNumber>
    </recommendedName>
</protein>
<evidence type="ECO:0000256" key="4">
    <source>
        <dbReference type="ARBA" id="ARBA00012202"/>
    </source>
</evidence>
<feature type="transmembrane region" description="Helical" evidence="16">
    <location>
        <begin position="1264"/>
        <end position="1287"/>
    </location>
</feature>
<dbReference type="FunFam" id="3.30.70.1230:FF:000050">
    <property type="entry name" value="Guanylate cyclase"/>
    <property type="match status" value="1"/>
</dbReference>
<dbReference type="GO" id="GO:0005886">
    <property type="term" value="C:plasma membrane"/>
    <property type="evidence" value="ECO:0007669"/>
    <property type="project" value="UniProtKB-SubCell"/>
</dbReference>
<evidence type="ECO:0000256" key="15">
    <source>
        <dbReference type="SAM" id="Coils"/>
    </source>
</evidence>
<dbReference type="GO" id="GO:0004016">
    <property type="term" value="F:adenylate cyclase activity"/>
    <property type="evidence" value="ECO:0007669"/>
    <property type="project" value="TreeGrafter"/>
</dbReference>
<keyword evidence="6" id="KW-0808">Transferase</keyword>
<keyword evidence="19" id="KW-1185">Reference proteome</keyword>
<keyword evidence="11 16" id="KW-0472">Membrane</keyword>
<dbReference type="SUPFAM" id="SSF55073">
    <property type="entry name" value="Nucleotide cyclase"/>
    <property type="match status" value="1"/>
</dbReference>
<dbReference type="Pfam" id="PF00069">
    <property type="entry name" value="Pkinase"/>
    <property type="match status" value="1"/>
</dbReference>
<dbReference type="SMART" id="SM00220">
    <property type="entry name" value="S_TKc"/>
    <property type="match status" value="1"/>
</dbReference>
<dbReference type="GO" id="GO:0008194">
    <property type="term" value="F:UDP-glycosyltransferase activity"/>
    <property type="evidence" value="ECO:0007669"/>
    <property type="project" value="InterPro"/>
</dbReference>
<evidence type="ECO:0000256" key="11">
    <source>
        <dbReference type="ARBA" id="ARBA00023136"/>
    </source>
</evidence>
<dbReference type="GO" id="GO:0035556">
    <property type="term" value="P:intracellular signal transduction"/>
    <property type="evidence" value="ECO:0007669"/>
    <property type="project" value="InterPro"/>
</dbReference>
<dbReference type="PROSITE" id="PS50125">
    <property type="entry name" value="GUANYLATE_CYCLASE_2"/>
    <property type="match status" value="1"/>
</dbReference>
<comment type="subcellular location">
    <subcellularLocation>
        <location evidence="3">Cell membrane</location>
    </subcellularLocation>
    <subcellularLocation>
        <location evidence="2">Membrane</location>
        <topology evidence="2">Single-pass membrane protein</topology>
    </subcellularLocation>
</comment>
<evidence type="ECO:0000256" key="5">
    <source>
        <dbReference type="ARBA" id="ARBA00022475"/>
    </source>
</evidence>
<dbReference type="GO" id="GO:0005524">
    <property type="term" value="F:ATP binding"/>
    <property type="evidence" value="ECO:0007669"/>
    <property type="project" value="InterPro"/>
</dbReference>
<dbReference type="InterPro" id="IPR011009">
    <property type="entry name" value="Kinase-like_dom_sf"/>
</dbReference>
<organism evidence="19 20">
    <name type="scientific">Meloidogyne javanica</name>
    <name type="common">Root-knot nematode worm</name>
    <dbReference type="NCBI Taxonomy" id="6303"/>
    <lineage>
        <taxon>Eukaryota</taxon>
        <taxon>Metazoa</taxon>
        <taxon>Ecdysozoa</taxon>
        <taxon>Nematoda</taxon>
        <taxon>Chromadorea</taxon>
        <taxon>Rhabditida</taxon>
        <taxon>Tylenchina</taxon>
        <taxon>Tylenchomorpha</taxon>
        <taxon>Tylenchoidea</taxon>
        <taxon>Meloidogynidae</taxon>
        <taxon>Meloidogyninae</taxon>
        <taxon>Meloidogyne</taxon>
        <taxon>Meloidogyne incognita group</taxon>
    </lineage>
</organism>
<dbReference type="EC" id="4.6.1.2" evidence="4"/>
<accession>A0A915MLV9</accession>
<dbReference type="GO" id="GO:0007168">
    <property type="term" value="P:receptor guanylyl cyclase signaling pathway"/>
    <property type="evidence" value="ECO:0007669"/>
    <property type="project" value="TreeGrafter"/>
</dbReference>
<dbReference type="InterPro" id="IPR001054">
    <property type="entry name" value="A/G_cyclase"/>
</dbReference>
<reference evidence="20" key="1">
    <citation type="submission" date="2022-11" db="UniProtKB">
        <authorList>
            <consortium name="WormBaseParasite"/>
        </authorList>
    </citation>
    <scope>IDENTIFICATION</scope>
</reference>
<evidence type="ECO:0000313" key="20">
    <source>
        <dbReference type="WBParaSite" id="scaffold4054_cov147.g7556"/>
    </source>
</evidence>
<evidence type="ECO:0000256" key="16">
    <source>
        <dbReference type="SAM" id="Phobius"/>
    </source>
</evidence>
<dbReference type="Pfam" id="PF00211">
    <property type="entry name" value="Guanylate_cyc"/>
    <property type="match status" value="1"/>
</dbReference>
<dbReference type="PROSITE" id="PS50011">
    <property type="entry name" value="PROTEIN_KINASE_DOM"/>
    <property type="match status" value="1"/>
</dbReference>
<evidence type="ECO:0000313" key="19">
    <source>
        <dbReference type="Proteomes" id="UP000887561"/>
    </source>
</evidence>
<keyword evidence="14" id="KW-0141">cGMP biosynthesis</keyword>
<dbReference type="Gene3D" id="1.10.510.10">
    <property type="entry name" value="Transferase(Phosphotransferase) domain 1"/>
    <property type="match status" value="1"/>
</dbReference>
<dbReference type="InterPro" id="IPR002213">
    <property type="entry name" value="UDP_glucos_trans"/>
</dbReference>
<evidence type="ECO:0000256" key="2">
    <source>
        <dbReference type="ARBA" id="ARBA00004167"/>
    </source>
</evidence>
<keyword evidence="7 16" id="KW-0812">Transmembrane</keyword>
<dbReference type="PANTHER" id="PTHR11920:SF355">
    <property type="entry name" value="RECEPTOR-TYPE GUANYLATE CYCLASE GCY-10-RELATED"/>
    <property type="match status" value="1"/>
</dbReference>
<dbReference type="SMART" id="SM00044">
    <property type="entry name" value="CYCc"/>
    <property type="match status" value="1"/>
</dbReference>
<dbReference type="Pfam" id="PF00201">
    <property type="entry name" value="UDPGT"/>
    <property type="match status" value="2"/>
</dbReference>
<evidence type="ECO:0000256" key="8">
    <source>
        <dbReference type="ARBA" id="ARBA00022729"/>
    </source>
</evidence>
<dbReference type="SUPFAM" id="SSF56112">
    <property type="entry name" value="Protein kinase-like (PK-like)"/>
    <property type="match status" value="1"/>
</dbReference>
<dbReference type="CDD" id="cd07302">
    <property type="entry name" value="CHD"/>
    <property type="match status" value="1"/>
</dbReference>
<feature type="domain" description="Guanylate cyclase" evidence="18">
    <location>
        <begin position="698"/>
        <end position="828"/>
    </location>
</feature>
<dbReference type="CDD" id="cd03784">
    <property type="entry name" value="GT1_Gtf-like"/>
    <property type="match status" value="1"/>
</dbReference>
<dbReference type="InterPro" id="IPR029787">
    <property type="entry name" value="Nucleotide_cyclase"/>
</dbReference>
<dbReference type="SUPFAM" id="SSF53756">
    <property type="entry name" value="UDP-Glycosyltransferase/glycogen phosphorylase"/>
    <property type="match status" value="1"/>
</dbReference>
<comment type="catalytic activity">
    <reaction evidence="1">
        <text>GTP = 3',5'-cyclic GMP + diphosphate</text>
        <dbReference type="Rhea" id="RHEA:13665"/>
        <dbReference type="ChEBI" id="CHEBI:33019"/>
        <dbReference type="ChEBI" id="CHEBI:37565"/>
        <dbReference type="ChEBI" id="CHEBI:57746"/>
        <dbReference type="EC" id="4.6.1.2"/>
    </reaction>
</comment>
<evidence type="ECO:0000256" key="10">
    <source>
        <dbReference type="ARBA" id="ARBA00022989"/>
    </source>
</evidence>
<dbReference type="PANTHER" id="PTHR11920">
    <property type="entry name" value="GUANYLYL CYCLASE"/>
    <property type="match status" value="1"/>
</dbReference>
<dbReference type="InterPro" id="IPR050401">
    <property type="entry name" value="Cyclic_nucleotide_synthase"/>
</dbReference>
<keyword evidence="12" id="KW-0325">Glycoprotein</keyword>
<evidence type="ECO:0000256" key="7">
    <source>
        <dbReference type="ARBA" id="ARBA00022692"/>
    </source>
</evidence>
<dbReference type="Proteomes" id="UP000887561">
    <property type="component" value="Unplaced"/>
</dbReference>
<feature type="domain" description="Protein kinase" evidence="17">
    <location>
        <begin position="272"/>
        <end position="627"/>
    </location>
</feature>
<evidence type="ECO:0000259" key="17">
    <source>
        <dbReference type="PROSITE" id="PS50011"/>
    </source>
</evidence>
<evidence type="ECO:0000256" key="3">
    <source>
        <dbReference type="ARBA" id="ARBA00004236"/>
    </source>
</evidence>
<evidence type="ECO:0000256" key="13">
    <source>
        <dbReference type="ARBA" id="ARBA00023239"/>
    </source>
</evidence>
<dbReference type="InterPro" id="IPR000719">
    <property type="entry name" value="Prot_kinase_dom"/>
</dbReference>
<evidence type="ECO:0000256" key="12">
    <source>
        <dbReference type="ARBA" id="ARBA00023180"/>
    </source>
</evidence>
<feature type="coiled-coil region" evidence="15">
    <location>
        <begin position="635"/>
        <end position="673"/>
    </location>
</feature>
<evidence type="ECO:0000256" key="1">
    <source>
        <dbReference type="ARBA" id="ARBA00001436"/>
    </source>
</evidence>
<keyword evidence="5" id="KW-1003">Cell membrane</keyword>